<comment type="caution">
    <text evidence="1">The sequence shown here is derived from an EMBL/GenBank/DDBJ whole genome shotgun (WGS) entry which is preliminary data.</text>
</comment>
<keyword evidence="2" id="KW-1185">Reference proteome</keyword>
<dbReference type="RefSeq" id="WP_129130698.1">
    <property type="nucleotide sequence ID" value="NZ_SDHW01000002.1"/>
</dbReference>
<accession>A0A4Q1CK22</accession>
<evidence type="ECO:0008006" key="3">
    <source>
        <dbReference type="Google" id="ProtNLM"/>
    </source>
</evidence>
<dbReference type="Proteomes" id="UP000290204">
    <property type="component" value="Unassembled WGS sequence"/>
</dbReference>
<evidence type="ECO:0000313" key="2">
    <source>
        <dbReference type="Proteomes" id="UP000290204"/>
    </source>
</evidence>
<reference evidence="1 2" key="1">
    <citation type="submission" date="2019-01" db="EMBL/GenBank/DDBJ databases">
        <title>Lacibacter sp. strain TTM-7.</title>
        <authorList>
            <person name="Chen W.-M."/>
        </authorList>
    </citation>
    <scope>NUCLEOTIDE SEQUENCE [LARGE SCALE GENOMIC DNA]</scope>
    <source>
        <strain evidence="1 2">TTM-7</strain>
    </source>
</reference>
<sequence length="208" mass="24079">MKNLLVILLTVFISCSQRQTNSDDVFLVPVRTKPEIKSQSDEPPPPPPIQTYYLPSNFIIDTAGEVYFYQQQQYGWFCGTGIDWDTPPEFIDLKPKDLIHIPIASIEDFIKLNIATLDSNDRRVAIASIKDTVTSVGLSKIFKVFKDSTNKINWTFRKATQEESIVLKFKQLNWKYYSDDIKWDSTKTRFPPTIDDMIKFTLPKVKDE</sequence>
<protein>
    <recommendedName>
        <fullName evidence="3">Lipoprotein</fullName>
    </recommendedName>
</protein>
<proteinExistence type="predicted"/>
<dbReference type="AlphaFoldDB" id="A0A4Q1CK22"/>
<gene>
    <name evidence="1" type="ORF">ESA94_09750</name>
</gene>
<dbReference type="OrthoDB" id="1341756at2"/>
<evidence type="ECO:0000313" key="1">
    <source>
        <dbReference type="EMBL" id="RXK60737.1"/>
    </source>
</evidence>
<name>A0A4Q1CK22_9BACT</name>
<dbReference type="PROSITE" id="PS51257">
    <property type="entry name" value="PROKAR_LIPOPROTEIN"/>
    <property type="match status" value="1"/>
</dbReference>
<dbReference type="EMBL" id="SDHW01000002">
    <property type="protein sequence ID" value="RXK60737.1"/>
    <property type="molecule type" value="Genomic_DNA"/>
</dbReference>
<organism evidence="1 2">
    <name type="scientific">Lacibacter luteus</name>
    <dbReference type="NCBI Taxonomy" id="2508719"/>
    <lineage>
        <taxon>Bacteria</taxon>
        <taxon>Pseudomonadati</taxon>
        <taxon>Bacteroidota</taxon>
        <taxon>Chitinophagia</taxon>
        <taxon>Chitinophagales</taxon>
        <taxon>Chitinophagaceae</taxon>
        <taxon>Lacibacter</taxon>
    </lineage>
</organism>